<evidence type="ECO:0000256" key="8">
    <source>
        <dbReference type="ARBA" id="ARBA00023136"/>
    </source>
</evidence>
<feature type="region of interest" description="Disordered" evidence="10">
    <location>
        <begin position="304"/>
        <end position="323"/>
    </location>
</feature>
<dbReference type="Gene3D" id="1.10.287.570">
    <property type="entry name" value="Helical hairpin bin"/>
    <property type="match status" value="1"/>
</dbReference>
<reference evidence="13" key="2">
    <citation type="submission" date="2025-08" db="UniProtKB">
        <authorList>
            <consortium name="Ensembl"/>
        </authorList>
    </citation>
    <scope>IDENTIFICATION</scope>
</reference>
<feature type="transmembrane region" description="Helical" evidence="9">
    <location>
        <begin position="685"/>
        <end position="710"/>
    </location>
</feature>
<keyword evidence="4" id="KW-1003">Cell membrane</keyword>
<dbReference type="InterPro" id="IPR013769">
    <property type="entry name" value="Band3_cytoplasmic_dom"/>
</dbReference>
<dbReference type="GO" id="GO:0051453">
    <property type="term" value="P:regulation of intracellular pH"/>
    <property type="evidence" value="ECO:0007669"/>
    <property type="project" value="TreeGrafter"/>
</dbReference>
<accession>A0A8C3UMS8</accession>
<reference evidence="13" key="3">
    <citation type="submission" date="2025-09" db="UniProtKB">
        <authorList>
            <consortium name="Ensembl"/>
        </authorList>
    </citation>
    <scope>IDENTIFICATION</scope>
</reference>
<sequence>MQELGHHHFVSTQTPPCLCQPHANTGPTLPLTPHISLGRWIKFEEKVEDGGERWSAPHVPALPLHSLFQLRTCLQKGTMLLDLDATNKALSEQPEEAELQPALRERLAALLLLQPQHQPTKSLLQLLTELGLSPCRGRKHSSPTRDPPAASSLGQFKKKVPPGAEAAHVAVGEVEFLEKPFAAFIRLRRGVSLGSLAEVSLPSRFLFILLGPPKVKAYHEVGRAMATLLTDELFQRAAWQAEHREDLITGIEAFLDELIVLPPGKWDPSARIPPPSHLPSPRRRWAPQALTALLQGLAGPHGNGNMTAAGDRASPGHPRSGEELERTGRLFGGLLRDIRRKAPWYGSDFSDALHPQCLSAVLYIYLATVTNAITFGGMLGDATANMQGVLESFLGTAFAGFIFCLFSGQPLTILSSTGPVLVFERLLFSFSQDHSLDYLEFRLWIGLWVAFFGVVLVATEASHLVRYFTRFTEEGFCALISLIFIYDSLKKMLSLADAFPINWQYRLDNVTSYSCTCNLSSPGEPKQPWPPATPAGLSRTQCLDRGGHLLGTSCQYVPDVTLISFLLFGGTFLFCTALKRFRSSRYFPAGVRKAVSDFAVILAILASCAVDAVLGLETPKLLVPSELKPTNPARGWIIFPFGANPWWVCLVSAVPAVLVTILIFMDQQITAVILNRREYKLQKGAGFHLDLLCVSLLMVVTSVTGLPWYVSATVISLAHMESLRKESATSAPGEHPEFLGIREQRLTGLAVFILTGVSVFMAPVLKHIPMPVLYGVFLHMGVTALNSIQLMDRVRLLLMPAKHQPDRAYLRHVPLRRVHLFTIIQLLCLALLWVLKSTVAAIIFPVMLLALVGIRKGLERIFSPHDLSWLDGPLPGPGAVGKHPRERPEQGSGAEEVGAVLRASLGHSRPGAEPLARGHRGWARC</sequence>
<evidence type="ECO:0000256" key="1">
    <source>
        <dbReference type="ARBA" id="ARBA00004651"/>
    </source>
</evidence>
<dbReference type="NCBIfam" id="TIGR00834">
    <property type="entry name" value="ae"/>
    <property type="match status" value="1"/>
</dbReference>
<dbReference type="PRINTS" id="PR01231">
    <property type="entry name" value="HCO3TRNSPORT"/>
</dbReference>
<keyword evidence="3 9" id="KW-0813">Transport</keyword>
<feature type="transmembrane region" description="Helical" evidence="9">
    <location>
        <begin position="746"/>
        <end position="765"/>
    </location>
</feature>
<protein>
    <recommendedName>
        <fullName evidence="9">Anion exchange protein</fullName>
    </recommendedName>
</protein>
<feature type="transmembrane region" description="Helical" evidence="9">
    <location>
        <begin position="598"/>
        <end position="616"/>
    </location>
</feature>
<evidence type="ECO:0000313" key="14">
    <source>
        <dbReference type="Proteomes" id="UP000694563"/>
    </source>
</evidence>
<comment type="similarity">
    <text evidence="2 9">Belongs to the anion exchanger (TC 2.A.31) family.</text>
</comment>
<dbReference type="Proteomes" id="UP000694563">
    <property type="component" value="Chromosome 15"/>
</dbReference>
<feature type="transmembrane region" description="Helical" evidence="9">
    <location>
        <begin position="560"/>
        <end position="578"/>
    </location>
</feature>
<evidence type="ECO:0000256" key="9">
    <source>
        <dbReference type="RuleBase" id="RU362035"/>
    </source>
</evidence>
<keyword evidence="8 9" id="KW-0472">Membrane</keyword>
<keyword evidence="6 9" id="KW-1133">Transmembrane helix</keyword>
<evidence type="ECO:0000259" key="11">
    <source>
        <dbReference type="Pfam" id="PF00955"/>
    </source>
</evidence>
<feature type="transmembrane region" description="Helical" evidence="9">
    <location>
        <begin position="360"/>
        <end position="380"/>
    </location>
</feature>
<keyword evidence="14" id="KW-1185">Reference proteome</keyword>
<evidence type="ECO:0000256" key="4">
    <source>
        <dbReference type="ARBA" id="ARBA00022475"/>
    </source>
</evidence>
<reference evidence="13" key="1">
    <citation type="submission" date="2020-10" db="EMBL/GenBank/DDBJ databases">
        <title>Catharus ustulatus (Swainson's thrush) genome, bCatUst1, primary haplotype v2.</title>
        <authorList>
            <person name="Delmore K."/>
            <person name="Vafadar M."/>
            <person name="Formenti G."/>
            <person name="Chow W."/>
            <person name="Pelan S."/>
            <person name="Howe K."/>
            <person name="Rhie A."/>
            <person name="Mountcastle J."/>
            <person name="Haase B."/>
            <person name="Fedrigo O."/>
            <person name="Jarvis E.D."/>
        </authorList>
    </citation>
    <scope>NUCLEOTIDE SEQUENCE [LARGE SCALE GENOMIC DNA]</scope>
</reference>
<dbReference type="PANTHER" id="PTHR11453">
    <property type="entry name" value="ANION EXCHANGE PROTEIN"/>
    <property type="match status" value="1"/>
</dbReference>
<feature type="transmembrane region" description="Helical" evidence="9">
    <location>
        <begin position="471"/>
        <end position="489"/>
    </location>
</feature>
<dbReference type="InterPro" id="IPR016152">
    <property type="entry name" value="PTrfase/Anion_transptr"/>
</dbReference>
<dbReference type="GO" id="GO:0008509">
    <property type="term" value="F:monoatomic anion transmembrane transporter activity"/>
    <property type="evidence" value="ECO:0007669"/>
    <property type="project" value="InterPro"/>
</dbReference>
<evidence type="ECO:0000256" key="3">
    <source>
        <dbReference type="ARBA" id="ARBA00022448"/>
    </source>
</evidence>
<dbReference type="AlphaFoldDB" id="A0A8C3UMS8"/>
<feature type="transmembrane region" description="Helical" evidence="9">
    <location>
        <begin position="772"/>
        <end position="791"/>
    </location>
</feature>
<keyword evidence="7 9" id="KW-0406">Ion transport</keyword>
<dbReference type="Ensembl" id="ENSCUST00005015081.1">
    <property type="protein sequence ID" value="ENSCUSP00005014515.1"/>
    <property type="gene ID" value="ENSCUSG00005008016.1"/>
</dbReference>
<name>A0A8C3UMS8_CATUS</name>
<keyword evidence="5 9" id="KW-0812">Transmembrane</keyword>
<evidence type="ECO:0000256" key="10">
    <source>
        <dbReference type="SAM" id="MobiDB-lite"/>
    </source>
</evidence>
<dbReference type="GO" id="GO:0005452">
    <property type="term" value="F:solute:inorganic anion antiporter activity"/>
    <property type="evidence" value="ECO:0007669"/>
    <property type="project" value="InterPro"/>
</dbReference>
<evidence type="ECO:0000313" key="13">
    <source>
        <dbReference type="Ensembl" id="ENSCUSP00005014515.1"/>
    </source>
</evidence>
<dbReference type="GO" id="GO:0016323">
    <property type="term" value="C:basolateral plasma membrane"/>
    <property type="evidence" value="ECO:0007669"/>
    <property type="project" value="TreeGrafter"/>
</dbReference>
<feature type="transmembrane region" description="Helical" evidence="9">
    <location>
        <begin position="441"/>
        <end position="459"/>
    </location>
</feature>
<dbReference type="InterPro" id="IPR003020">
    <property type="entry name" value="HCO3_transpt_euk"/>
</dbReference>
<evidence type="ECO:0000256" key="6">
    <source>
        <dbReference type="ARBA" id="ARBA00022989"/>
    </source>
</evidence>
<evidence type="ECO:0000256" key="2">
    <source>
        <dbReference type="ARBA" id="ARBA00010993"/>
    </source>
</evidence>
<organism evidence="13 14">
    <name type="scientific">Catharus ustulatus</name>
    <name type="common">Russet-backed thrush</name>
    <name type="synonym">Hylocichla ustulatus</name>
    <dbReference type="NCBI Taxonomy" id="91951"/>
    <lineage>
        <taxon>Eukaryota</taxon>
        <taxon>Metazoa</taxon>
        <taxon>Chordata</taxon>
        <taxon>Craniata</taxon>
        <taxon>Vertebrata</taxon>
        <taxon>Euteleostomi</taxon>
        <taxon>Archelosauria</taxon>
        <taxon>Archosauria</taxon>
        <taxon>Dinosauria</taxon>
        <taxon>Saurischia</taxon>
        <taxon>Theropoda</taxon>
        <taxon>Coelurosauria</taxon>
        <taxon>Aves</taxon>
        <taxon>Neognathae</taxon>
        <taxon>Neoaves</taxon>
        <taxon>Telluraves</taxon>
        <taxon>Australaves</taxon>
        <taxon>Passeriformes</taxon>
        <taxon>Turdidae</taxon>
        <taxon>Catharus</taxon>
    </lineage>
</organism>
<gene>
    <name evidence="13" type="primary">SLC4A9</name>
</gene>
<feature type="transmembrane region" description="Helical" evidence="9">
    <location>
        <begin position="392"/>
        <end position="421"/>
    </location>
</feature>
<feature type="domain" description="Bicarbonate transporter-like transmembrane" evidence="11">
    <location>
        <begin position="329"/>
        <end position="872"/>
    </location>
</feature>
<evidence type="ECO:0000259" key="12">
    <source>
        <dbReference type="Pfam" id="PF07565"/>
    </source>
</evidence>
<feature type="transmembrane region" description="Helical" evidence="9">
    <location>
        <begin position="636"/>
        <end position="664"/>
    </location>
</feature>
<dbReference type="InterPro" id="IPR011531">
    <property type="entry name" value="HCO3_transpt-like_TM_dom"/>
</dbReference>
<evidence type="ECO:0000256" key="5">
    <source>
        <dbReference type="ARBA" id="ARBA00022692"/>
    </source>
</evidence>
<evidence type="ECO:0000256" key="7">
    <source>
        <dbReference type="ARBA" id="ARBA00023065"/>
    </source>
</evidence>
<feature type="transmembrane region" description="Helical" evidence="9">
    <location>
        <begin position="823"/>
        <end position="852"/>
    </location>
</feature>
<feature type="region of interest" description="Disordered" evidence="10">
    <location>
        <begin position="136"/>
        <end position="155"/>
    </location>
</feature>
<feature type="domain" description="Band 3 cytoplasmic" evidence="12">
    <location>
        <begin position="142"/>
        <end position="268"/>
    </location>
</feature>
<dbReference type="Gene3D" id="3.40.930.10">
    <property type="entry name" value="Mannitol-specific EII, Chain A"/>
    <property type="match status" value="1"/>
</dbReference>
<proteinExistence type="inferred from homology"/>
<feature type="domain" description="Band 3 cytoplasmic" evidence="12">
    <location>
        <begin position="38"/>
        <end position="124"/>
    </location>
</feature>
<comment type="subcellular location">
    <subcellularLocation>
        <location evidence="1">Cell membrane</location>
        <topology evidence="1">Multi-pass membrane protein</topology>
    </subcellularLocation>
    <subcellularLocation>
        <location evidence="9">Membrane</location>
        <topology evidence="9">Multi-pass membrane protein</topology>
    </subcellularLocation>
</comment>
<dbReference type="GO" id="GO:0008510">
    <property type="term" value="F:sodium:bicarbonate symporter activity"/>
    <property type="evidence" value="ECO:0007669"/>
    <property type="project" value="TreeGrafter"/>
</dbReference>
<dbReference type="SUPFAM" id="SSF55804">
    <property type="entry name" value="Phoshotransferase/anion transport protein"/>
    <property type="match status" value="1"/>
</dbReference>
<dbReference type="PANTHER" id="PTHR11453:SF52">
    <property type="entry name" value="ANION EXCHANGE PROTEIN 4"/>
    <property type="match status" value="1"/>
</dbReference>
<dbReference type="Pfam" id="PF07565">
    <property type="entry name" value="Band_3_cyto"/>
    <property type="match status" value="2"/>
</dbReference>
<dbReference type="Pfam" id="PF00955">
    <property type="entry name" value="HCO3_cotransp"/>
    <property type="match status" value="1"/>
</dbReference>